<proteinExistence type="predicted"/>
<organism evidence="1 2">
    <name type="scientific">Mycena metata</name>
    <dbReference type="NCBI Taxonomy" id="1033252"/>
    <lineage>
        <taxon>Eukaryota</taxon>
        <taxon>Fungi</taxon>
        <taxon>Dikarya</taxon>
        <taxon>Basidiomycota</taxon>
        <taxon>Agaricomycotina</taxon>
        <taxon>Agaricomycetes</taxon>
        <taxon>Agaricomycetidae</taxon>
        <taxon>Agaricales</taxon>
        <taxon>Marasmiineae</taxon>
        <taxon>Mycenaceae</taxon>
        <taxon>Mycena</taxon>
    </lineage>
</organism>
<reference evidence="1" key="1">
    <citation type="submission" date="2023-03" db="EMBL/GenBank/DDBJ databases">
        <title>Massive genome expansion in bonnet fungi (Mycena s.s.) driven by repeated elements and novel gene families across ecological guilds.</title>
        <authorList>
            <consortium name="Lawrence Berkeley National Laboratory"/>
            <person name="Harder C.B."/>
            <person name="Miyauchi S."/>
            <person name="Viragh M."/>
            <person name="Kuo A."/>
            <person name="Thoen E."/>
            <person name="Andreopoulos B."/>
            <person name="Lu D."/>
            <person name="Skrede I."/>
            <person name="Drula E."/>
            <person name="Henrissat B."/>
            <person name="Morin E."/>
            <person name="Kohler A."/>
            <person name="Barry K."/>
            <person name="LaButti K."/>
            <person name="Morin E."/>
            <person name="Salamov A."/>
            <person name="Lipzen A."/>
            <person name="Mereny Z."/>
            <person name="Hegedus B."/>
            <person name="Baldrian P."/>
            <person name="Stursova M."/>
            <person name="Weitz H."/>
            <person name="Taylor A."/>
            <person name="Grigoriev I.V."/>
            <person name="Nagy L.G."/>
            <person name="Martin F."/>
            <person name="Kauserud H."/>
        </authorList>
    </citation>
    <scope>NUCLEOTIDE SEQUENCE</scope>
    <source>
        <strain evidence="1">CBHHK182m</strain>
    </source>
</reference>
<dbReference type="AlphaFoldDB" id="A0AAD7GUW7"/>
<evidence type="ECO:0000313" key="2">
    <source>
        <dbReference type="Proteomes" id="UP001215598"/>
    </source>
</evidence>
<accession>A0AAD7GUW7</accession>
<dbReference type="Proteomes" id="UP001215598">
    <property type="component" value="Unassembled WGS sequence"/>
</dbReference>
<protein>
    <submittedName>
        <fullName evidence="1">Uncharacterized protein</fullName>
    </submittedName>
</protein>
<gene>
    <name evidence="1" type="ORF">B0H16DRAFT_1482028</name>
</gene>
<sequence>MLYPVKAGYRISRANGRGPEICDVPKGNHTPENALKNSKIHGFEPNFGEREGGRRKKIWKMFFGAANTLYYRSYQVLMVWSFIVFSLVFPTDRSNSEFATNYSFDGTYSDDRHLRGLFSCLRLVHTIDISEFEGGAFRALRDVTFRATLEAASYPPLPLTHLMLYRENVADVVSFVSLYHPLGSYSTSALLFLQLDLSAGVIPPAACILRTLVPEVLFTSESSYYISMRTKSRLNARAPTAHAIITPV</sequence>
<name>A0AAD7GUW7_9AGAR</name>
<comment type="caution">
    <text evidence="1">The sequence shown here is derived from an EMBL/GenBank/DDBJ whole genome shotgun (WGS) entry which is preliminary data.</text>
</comment>
<keyword evidence="2" id="KW-1185">Reference proteome</keyword>
<dbReference type="EMBL" id="JARKIB010000462">
    <property type="protein sequence ID" value="KAJ7705895.1"/>
    <property type="molecule type" value="Genomic_DNA"/>
</dbReference>
<evidence type="ECO:0000313" key="1">
    <source>
        <dbReference type="EMBL" id="KAJ7705895.1"/>
    </source>
</evidence>